<evidence type="ECO:0000313" key="6">
    <source>
        <dbReference type="EMBL" id="SHK43637.1"/>
    </source>
</evidence>
<dbReference type="STRING" id="1121393.SAMN02745216_03453"/>
<dbReference type="InterPro" id="IPR003313">
    <property type="entry name" value="AraC-bd"/>
</dbReference>
<evidence type="ECO:0000313" key="7">
    <source>
        <dbReference type="Proteomes" id="UP000183994"/>
    </source>
</evidence>
<dbReference type="Proteomes" id="UP000183994">
    <property type="component" value="Unassembled WGS sequence"/>
</dbReference>
<dbReference type="PANTHER" id="PTHR46796">
    <property type="entry name" value="HTH-TYPE TRANSCRIPTIONAL ACTIVATOR RHAS-RELATED"/>
    <property type="match status" value="1"/>
</dbReference>
<keyword evidence="4" id="KW-0804">Transcription</keyword>
<dbReference type="PROSITE" id="PS00041">
    <property type="entry name" value="HTH_ARAC_FAMILY_1"/>
    <property type="match status" value="1"/>
</dbReference>
<organism evidence="6 7">
    <name type="scientific">Desulfatibacillum alkenivorans DSM 16219</name>
    <dbReference type="NCBI Taxonomy" id="1121393"/>
    <lineage>
        <taxon>Bacteria</taxon>
        <taxon>Pseudomonadati</taxon>
        <taxon>Thermodesulfobacteriota</taxon>
        <taxon>Desulfobacteria</taxon>
        <taxon>Desulfobacterales</taxon>
        <taxon>Desulfatibacillaceae</taxon>
        <taxon>Desulfatibacillum</taxon>
    </lineage>
</organism>
<dbReference type="InterPro" id="IPR009057">
    <property type="entry name" value="Homeodomain-like_sf"/>
</dbReference>
<dbReference type="SUPFAM" id="SSF51215">
    <property type="entry name" value="Regulatory protein AraC"/>
    <property type="match status" value="1"/>
</dbReference>
<dbReference type="InterPro" id="IPR037923">
    <property type="entry name" value="HTH-like"/>
</dbReference>
<evidence type="ECO:0000256" key="1">
    <source>
        <dbReference type="ARBA" id="ARBA00023015"/>
    </source>
</evidence>
<evidence type="ECO:0000256" key="3">
    <source>
        <dbReference type="ARBA" id="ARBA00023159"/>
    </source>
</evidence>
<evidence type="ECO:0000259" key="5">
    <source>
        <dbReference type="PROSITE" id="PS01124"/>
    </source>
</evidence>
<dbReference type="PRINTS" id="PR00032">
    <property type="entry name" value="HTHARAC"/>
</dbReference>
<dbReference type="RefSeq" id="WP_139264788.1">
    <property type="nucleotide sequence ID" value="NZ_FQZU01000024.1"/>
</dbReference>
<dbReference type="Gene3D" id="1.10.10.60">
    <property type="entry name" value="Homeodomain-like"/>
    <property type="match status" value="2"/>
</dbReference>
<dbReference type="InterPro" id="IPR020449">
    <property type="entry name" value="Tscrpt_reg_AraC-type_HTH"/>
</dbReference>
<dbReference type="GO" id="GO:0003700">
    <property type="term" value="F:DNA-binding transcription factor activity"/>
    <property type="evidence" value="ECO:0007669"/>
    <property type="project" value="InterPro"/>
</dbReference>
<keyword evidence="2 6" id="KW-0238">DNA-binding</keyword>
<proteinExistence type="predicted"/>
<keyword evidence="7" id="KW-1185">Reference proteome</keyword>
<dbReference type="SUPFAM" id="SSF46689">
    <property type="entry name" value="Homeodomain-like"/>
    <property type="match status" value="2"/>
</dbReference>
<dbReference type="InterPro" id="IPR050204">
    <property type="entry name" value="AraC_XylS_family_regulators"/>
</dbReference>
<dbReference type="EMBL" id="FQZU01000024">
    <property type="protein sequence ID" value="SHK43637.1"/>
    <property type="molecule type" value="Genomic_DNA"/>
</dbReference>
<evidence type="ECO:0000256" key="4">
    <source>
        <dbReference type="ARBA" id="ARBA00023163"/>
    </source>
</evidence>
<reference evidence="7" key="1">
    <citation type="submission" date="2016-11" db="EMBL/GenBank/DDBJ databases">
        <authorList>
            <person name="Varghese N."/>
            <person name="Submissions S."/>
        </authorList>
    </citation>
    <scope>NUCLEOTIDE SEQUENCE [LARGE SCALE GENOMIC DNA]</scope>
    <source>
        <strain evidence="7">DSM 16219</strain>
    </source>
</reference>
<protein>
    <submittedName>
        <fullName evidence="6">AraC-type DNA-binding protein</fullName>
    </submittedName>
</protein>
<keyword evidence="3" id="KW-0010">Activator</keyword>
<gene>
    <name evidence="6" type="ORF">SAMN02745216_03453</name>
</gene>
<dbReference type="AlphaFoldDB" id="A0A1M6SGE1"/>
<accession>A0A1M6SGE1</accession>
<dbReference type="GO" id="GO:0043565">
    <property type="term" value="F:sequence-specific DNA binding"/>
    <property type="evidence" value="ECO:0007669"/>
    <property type="project" value="InterPro"/>
</dbReference>
<dbReference type="InterPro" id="IPR018060">
    <property type="entry name" value="HTH_AraC"/>
</dbReference>
<sequence length="277" mass="30971">MRTSNQENVRFYSFPDIPHIQAVHGLHVTNAFSRHVHDGFSIGIVLEGKRVIDQKGASMVIGPKDVFLINPGQPHACKSEDGMHTYFTICVEPEALKSLASQISEKAQKTPYFSCLAAKDEELNSLIREFMLLVQESGSTMEKEASLISVLSTAVLRYGDDPPELRRISPHVEAVSRARGYIKIHYAENLTLKELAGVACLSPFYFQRLFLENAGISPHDFLVQYRIKKARELLEQGSSLADAALDAGFTDQSHFTRAFKRVTGVTPGRYVRNLQDM</sequence>
<dbReference type="PROSITE" id="PS01124">
    <property type="entry name" value="HTH_ARAC_FAMILY_2"/>
    <property type="match status" value="1"/>
</dbReference>
<keyword evidence="1" id="KW-0805">Transcription regulation</keyword>
<dbReference type="Pfam" id="PF02311">
    <property type="entry name" value="AraC_binding"/>
    <property type="match status" value="1"/>
</dbReference>
<dbReference type="SMART" id="SM00342">
    <property type="entry name" value="HTH_ARAC"/>
    <property type="match status" value="1"/>
</dbReference>
<evidence type="ECO:0000256" key="2">
    <source>
        <dbReference type="ARBA" id="ARBA00023125"/>
    </source>
</evidence>
<feature type="domain" description="HTH araC/xylS-type" evidence="5">
    <location>
        <begin position="176"/>
        <end position="273"/>
    </location>
</feature>
<dbReference type="InterPro" id="IPR018062">
    <property type="entry name" value="HTH_AraC-typ_CS"/>
</dbReference>
<dbReference type="Pfam" id="PF12833">
    <property type="entry name" value="HTH_18"/>
    <property type="match status" value="1"/>
</dbReference>
<dbReference type="OrthoDB" id="112032at2"/>
<name>A0A1M6SGE1_9BACT</name>
<dbReference type="InterPro" id="IPR014710">
    <property type="entry name" value="RmlC-like_jellyroll"/>
</dbReference>
<dbReference type="Gene3D" id="2.60.120.10">
    <property type="entry name" value="Jelly Rolls"/>
    <property type="match status" value="1"/>
</dbReference>